<dbReference type="PANTHER" id="PTHR38436:SF1">
    <property type="entry name" value="ESTER CYCLASE"/>
    <property type="match status" value="1"/>
</dbReference>
<keyword evidence="3" id="KW-1185">Reference proteome</keyword>
<comment type="caution">
    <text evidence="2">The sequence shown here is derived from an EMBL/GenBank/DDBJ whole genome shotgun (WGS) entry which is preliminary data.</text>
</comment>
<dbReference type="Gene3D" id="3.10.450.50">
    <property type="match status" value="1"/>
</dbReference>
<reference evidence="2 3" key="1">
    <citation type="journal article" date="2014" name="Int. J. Syst. Evol. Microbiol.">
        <title>Streptomyces hoynatensis sp. nov., isolated from deep marine sediment.</title>
        <authorList>
            <person name="Veyisoglu A."/>
            <person name="Sahin N."/>
        </authorList>
    </citation>
    <scope>NUCLEOTIDE SEQUENCE [LARGE SCALE GENOMIC DNA]</scope>
    <source>
        <strain evidence="2 3">KCTC 29097</strain>
    </source>
</reference>
<dbReference type="GO" id="GO:0030638">
    <property type="term" value="P:polyketide metabolic process"/>
    <property type="evidence" value="ECO:0007669"/>
    <property type="project" value="InterPro"/>
</dbReference>
<accession>A0A3A9YNW6</accession>
<dbReference type="Pfam" id="PF12680">
    <property type="entry name" value="SnoaL_2"/>
    <property type="match status" value="1"/>
</dbReference>
<dbReference type="Proteomes" id="UP000272474">
    <property type="component" value="Unassembled WGS sequence"/>
</dbReference>
<dbReference type="InterPro" id="IPR009959">
    <property type="entry name" value="Cyclase_SnoaL-like"/>
</dbReference>
<organism evidence="2 3">
    <name type="scientific">Streptomyces hoynatensis</name>
    <dbReference type="NCBI Taxonomy" id="1141874"/>
    <lineage>
        <taxon>Bacteria</taxon>
        <taxon>Bacillati</taxon>
        <taxon>Actinomycetota</taxon>
        <taxon>Actinomycetes</taxon>
        <taxon>Kitasatosporales</taxon>
        <taxon>Streptomycetaceae</taxon>
        <taxon>Streptomyces</taxon>
    </lineage>
</organism>
<evidence type="ECO:0000313" key="3">
    <source>
        <dbReference type="Proteomes" id="UP000272474"/>
    </source>
</evidence>
<dbReference type="EMBL" id="RBAL01000028">
    <property type="protein sequence ID" value="RKN37094.1"/>
    <property type="molecule type" value="Genomic_DNA"/>
</dbReference>
<dbReference type="InterPro" id="IPR032710">
    <property type="entry name" value="NTF2-like_dom_sf"/>
</dbReference>
<evidence type="ECO:0000313" key="2">
    <source>
        <dbReference type="EMBL" id="RKN37094.1"/>
    </source>
</evidence>
<gene>
    <name evidence="2" type="ORF">D7294_29040</name>
</gene>
<protein>
    <submittedName>
        <fullName evidence="2">Polyketide cyclase</fullName>
    </submittedName>
</protein>
<dbReference type="RefSeq" id="WP_120684783.1">
    <property type="nucleotide sequence ID" value="NZ_RBAL01000028.1"/>
</dbReference>
<feature type="domain" description="SnoaL-like" evidence="1">
    <location>
        <begin position="25"/>
        <end position="123"/>
    </location>
</feature>
<name>A0A3A9YNW6_9ACTN</name>
<dbReference type="SUPFAM" id="SSF54427">
    <property type="entry name" value="NTF2-like"/>
    <property type="match status" value="1"/>
</dbReference>
<dbReference type="OrthoDB" id="129343at2"/>
<sequence length="141" mass="15585">MTTPARHAEPTSRAPEALERNKRTVLAFYEAGLNEKDAEAALRLIGPRYVQHNPRIADGREGFAAFVAGLRRDFPGLRAEVKRLIAEGDHVVAHVHGVRVPGQAGTAIVDIFRLDEDGRIVEHWDVMQPIPGESANRNGMF</sequence>
<proteinExistence type="predicted"/>
<dbReference type="PANTHER" id="PTHR38436">
    <property type="entry name" value="POLYKETIDE CYCLASE SNOAL-LIKE DOMAIN"/>
    <property type="match status" value="1"/>
</dbReference>
<evidence type="ECO:0000259" key="1">
    <source>
        <dbReference type="Pfam" id="PF12680"/>
    </source>
</evidence>
<dbReference type="InterPro" id="IPR037401">
    <property type="entry name" value="SnoaL-like"/>
</dbReference>
<dbReference type="AlphaFoldDB" id="A0A3A9YNW6"/>